<name>A0A7W3FQL8_9GAMM</name>
<dbReference type="Proteomes" id="UP000547058">
    <property type="component" value="Unassembled WGS sequence"/>
</dbReference>
<dbReference type="EMBL" id="JACGXS010000018">
    <property type="protein sequence ID" value="MBA8683835.1"/>
    <property type="molecule type" value="Genomic_DNA"/>
</dbReference>
<gene>
    <name evidence="1" type="ORF">H4O11_18700</name>
</gene>
<reference evidence="1 2" key="1">
    <citation type="submission" date="2020-08" db="EMBL/GenBank/DDBJ databases">
        <title>Stenotrophomonas tumulicola JCM 30961.</title>
        <authorList>
            <person name="Deng Y."/>
        </authorList>
    </citation>
    <scope>NUCLEOTIDE SEQUENCE [LARGE SCALE GENOMIC DNA]</scope>
    <source>
        <strain evidence="1 2">JCM 30961</strain>
    </source>
</reference>
<dbReference type="AlphaFoldDB" id="A0A7W3FQL8"/>
<dbReference type="RefSeq" id="WP_182342344.1">
    <property type="nucleotide sequence ID" value="NZ_JACGXS010000018.1"/>
</dbReference>
<sequence length="247" mass="26764">MFLILLLLVTTHGAGATDSPEDEKAFIEWFKEISARGSQEAFDRFAAGEAPAPGVYRVLSIKDLDASEAVKNHFRAGIAKRQAGVMVVPADRISSVSKLLAMTPTRVLPDAELHKRLPAPPSDVARTPLRSAKLINTNWCGTRTGIKSTGLQRIFLLETVGLIDFCEDSYRESKGARIEVFKEALNATVGGTPAMAHMKRSVDGRGMAALSWVTPEKSFQLRLVTDDGASIEKGAALLMQIAEGIDR</sequence>
<comment type="caution">
    <text evidence="1">The sequence shown here is derived from an EMBL/GenBank/DDBJ whole genome shotgun (WGS) entry which is preliminary data.</text>
</comment>
<evidence type="ECO:0000313" key="2">
    <source>
        <dbReference type="Proteomes" id="UP000547058"/>
    </source>
</evidence>
<keyword evidence="2" id="KW-1185">Reference proteome</keyword>
<organism evidence="1 2">
    <name type="scientific">Stenotrophomonas tumulicola</name>
    <dbReference type="NCBI Taxonomy" id="1685415"/>
    <lineage>
        <taxon>Bacteria</taxon>
        <taxon>Pseudomonadati</taxon>
        <taxon>Pseudomonadota</taxon>
        <taxon>Gammaproteobacteria</taxon>
        <taxon>Lysobacterales</taxon>
        <taxon>Lysobacteraceae</taxon>
        <taxon>Stenotrophomonas</taxon>
    </lineage>
</organism>
<evidence type="ECO:0000313" key="1">
    <source>
        <dbReference type="EMBL" id="MBA8683835.1"/>
    </source>
</evidence>
<accession>A0A7W3FQL8</accession>
<proteinExistence type="predicted"/>
<protein>
    <submittedName>
        <fullName evidence="1">Uncharacterized protein</fullName>
    </submittedName>
</protein>